<comment type="caution">
    <text evidence="2">The sequence shown here is derived from an EMBL/GenBank/DDBJ whole genome shotgun (WGS) entry which is preliminary data.</text>
</comment>
<evidence type="ECO:0000256" key="1">
    <source>
        <dbReference type="SAM" id="MobiDB-lite"/>
    </source>
</evidence>
<evidence type="ECO:0000313" key="3">
    <source>
        <dbReference type="Proteomes" id="UP000579523"/>
    </source>
</evidence>
<dbReference type="InterPro" id="IPR023213">
    <property type="entry name" value="CAT-like_dom_sf"/>
</dbReference>
<gene>
    <name evidence="2" type="ORF">FHS37_000654</name>
</gene>
<dbReference type="EMBL" id="JACHJI010000001">
    <property type="protein sequence ID" value="MBB4896638.1"/>
    <property type="molecule type" value="Genomic_DNA"/>
</dbReference>
<dbReference type="Gene3D" id="3.30.559.10">
    <property type="entry name" value="Chloramphenicol acetyltransferase-like domain"/>
    <property type="match status" value="1"/>
</dbReference>
<feature type="region of interest" description="Disordered" evidence="1">
    <location>
        <begin position="157"/>
        <end position="194"/>
    </location>
</feature>
<organism evidence="2 3">
    <name type="scientific">Streptomyces griseomycini</name>
    <dbReference type="NCBI Taxonomy" id="66895"/>
    <lineage>
        <taxon>Bacteria</taxon>
        <taxon>Bacillati</taxon>
        <taxon>Actinomycetota</taxon>
        <taxon>Actinomycetes</taxon>
        <taxon>Kitasatosporales</taxon>
        <taxon>Streptomycetaceae</taxon>
        <taxon>Streptomyces</taxon>
    </lineage>
</organism>
<dbReference type="Proteomes" id="UP000579523">
    <property type="component" value="Unassembled WGS sequence"/>
</dbReference>
<reference evidence="2 3" key="1">
    <citation type="submission" date="2020-08" db="EMBL/GenBank/DDBJ databases">
        <title>Genomic Encyclopedia of Type Strains, Phase III (KMG-III): the genomes of soil and plant-associated and newly described type strains.</title>
        <authorList>
            <person name="Whitman W."/>
        </authorList>
    </citation>
    <scope>NUCLEOTIDE SEQUENCE [LARGE SCALE GENOMIC DNA]</scope>
    <source>
        <strain evidence="2 3">CECT 3273</strain>
    </source>
</reference>
<accession>A0A7W7LVS2</accession>
<feature type="compositionally biased region" description="Pro residues" evidence="1">
    <location>
        <begin position="160"/>
        <end position="182"/>
    </location>
</feature>
<dbReference type="SUPFAM" id="SSF52777">
    <property type="entry name" value="CoA-dependent acyltransferases"/>
    <property type="match status" value="1"/>
</dbReference>
<dbReference type="RefSeq" id="WP_184817466.1">
    <property type="nucleotide sequence ID" value="NZ_BMTI01000001.1"/>
</dbReference>
<proteinExistence type="predicted"/>
<name>A0A7W7LVS2_9ACTN</name>
<keyword evidence="3" id="KW-1185">Reference proteome</keyword>
<sequence>MTAPPRIPFPVVDEVSRHCRQDAEPETVHIEAHLTGHLDPARLRKAFTEALRRHPRVLMREAPGPWYRRRYEWELTDEPDVEVVSFPPPGRDALEGARTRALAQAPPLTASPPVRLEVVDGGRGTVLVLTLDHTALDGPACLRVLATAAEIYGGRDNAPAAPPVRPPEAPQRPPAVPSPWAPPARVARGTPGAPAGNDMLVVELPLPHRPKGSPYTVNDQLMVATALTVAHWNRERGAARRPLRITMPVDDRPRDATMPIGNGTRLVEVPFAADELDTADLPGLLRRTALRTRALKSLPRPQLGHGAALLTAPWAPVACRAALTRALRRAAAPWTSTTLLSNIGRIPYPLDFGEEAGRAHAVWFSAPARMPRGLTFTTASTAGRLHLALRWSRALLGPGDGAHLRDLFAHHLHTTEVS</sequence>
<dbReference type="AlphaFoldDB" id="A0A7W7LVS2"/>
<protein>
    <submittedName>
        <fullName evidence="2">NRPS condensation-like uncharacterized protein</fullName>
    </submittedName>
</protein>
<evidence type="ECO:0000313" key="2">
    <source>
        <dbReference type="EMBL" id="MBB4896638.1"/>
    </source>
</evidence>